<dbReference type="GO" id="GO:0005789">
    <property type="term" value="C:endoplasmic reticulum membrane"/>
    <property type="evidence" value="ECO:0007669"/>
    <property type="project" value="UniProtKB-SubCell"/>
</dbReference>
<dbReference type="OrthoDB" id="497541at2759"/>
<evidence type="ECO:0000256" key="3">
    <source>
        <dbReference type="ARBA" id="ARBA00007063"/>
    </source>
</evidence>
<comment type="pathway">
    <text evidence="2">Protein modification; protein glycosylation.</text>
</comment>
<dbReference type="Pfam" id="PF03901">
    <property type="entry name" value="Glyco_transf_22"/>
    <property type="match status" value="1"/>
</dbReference>
<evidence type="ECO:0000256" key="5">
    <source>
        <dbReference type="ARBA" id="ARBA00022679"/>
    </source>
</evidence>
<feature type="transmembrane region" description="Helical" evidence="10">
    <location>
        <begin position="162"/>
        <end position="192"/>
    </location>
</feature>
<comment type="subcellular location">
    <subcellularLocation>
        <location evidence="1 10">Endoplasmic reticulum membrane</location>
        <topology evidence="1 10">Multi-pass membrane protein</topology>
    </subcellularLocation>
</comment>
<keyword evidence="12" id="KW-1185">Reference proteome</keyword>
<evidence type="ECO:0000313" key="11">
    <source>
        <dbReference type="EMBL" id="KAJ6636862.1"/>
    </source>
</evidence>
<accession>A0A9Q0MUT0</accession>
<reference evidence="11" key="1">
    <citation type="submission" date="2022-07" db="EMBL/GenBank/DDBJ databases">
        <authorList>
            <person name="Trinca V."/>
            <person name="Uliana J.V.C."/>
            <person name="Torres T.T."/>
            <person name="Ward R.J."/>
            <person name="Monesi N."/>
        </authorList>
    </citation>
    <scope>NUCLEOTIDE SEQUENCE</scope>
    <source>
        <strain evidence="11">HSMRA1968</strain>
        <tissue evidence="11">Whole embryos</tissue>
    </source>
</reference>
<feature type="transmembrane region" description="Helical" evidence="10">
    <location>
        <begin position="235"/>
        <end position="252"/>
    </location>
</feature>
<evidence type="ECO:0000256" key="7">
    <source>
        <dbReference type="ARBA" id="ARBA00022824"/>
    </source>
</evidence>
<keyword evidence="8 10" id="KW-1133">Transmembrane helix</keyword>
<evidence type="ECO:0000256" key="10">
    <source>
        <dbReference type="RuleBase" id="RU363075"/>
    </source>
</evidence>
<keyword evidence="4 10" id="KW-0328">Glycosyltransferase</keyword>
<dbReference type="EMBL" id="WJQU01000004">
    <property type="protein sequence ID" value="KAJ6636862.1"/>
    <property type="molecule type" value="Genomic_DNA"/>
</dbReference>
<dbReference type="Proteomes" id="UP001151699">
    <property type="component" value="Chromosome C"/>
</dbReference>
<dbReference type="InterPro" id="IPR005599">
    <property type="entry name" value="GPI_mannosylTrfase"/>
</dbReference>
<evidence type="ECO:0000256" key="2">
    <source>
        <dbReference type="ARBA" id="ARBA00004922"/>
    </source>
</evidence>
<evidence type="ECO:0000256" key="8">
    <source>
        <dbReference type="ARBA" id="ARBA00022989"/>
    </source>
</evidence>
<dbReference type="GO" id="GO:0000026">
    <property type="term" value="F:alpha-1,2-mannosyltransferase activity"/>
    <property type="evidence" value="ECO:0007669"/>
    <property type="project" value="TreeGrafter"/>
</dbReference>
<comment type="caution">
    <text evidence="11">The sequence shown here is derived from an EMBL/GenBank/DDBJ whole genome shotgun (WGS) entry which is preliminary data.</text>
</comment>
<organism evidence="11 12">
    <name type="scientific">Pseudolycoriella hygida</name>
    <dbReference type="NCBI Taxonomy" id="35572"/>
    <lineage>
        <taxon>Eukaryota</taxon>
        <taxon>Metazoa</taxon>
        <taxon>Ecdysozoa</taxon>
        <taxon>Arthropoda</taxon>
        <taxon>Hexapoda</taxon>
        <taxon>Insecta</taxon>
        <taxon>Pterygota</taxon>
        <taxon>Neoptera</taxon>
        <taxon>Endopterygota</taxon>
        <taxon>Diptera</taxon>
        <taxon>Nematocera</taxon>
        <taxon>Sciaroidea</taxon>
        <taxon>Sciaridae</taxon>
        <taxon>Pseudolycoriella</taxon>
    </lineage>
</organism>
<evidence type="ECO:0000256" key="1">
    <source>
        <dbReference type="ARBA" id="ARBA00004477"/>
    </source>
</evidence>
<dbReference type="AlphaFoldDB" id="A0A9Q0MUT0"/>
<proteinExistence type="inferred from homology"/>
<feature type="transmembrane region" description="Helical" evidence="10">
    <location>
        <begin position="329"/>
        <end position="347"/>
    </location>
</feature>
<dbReference type="PANTHER" id="PTHR22760:SF2">
    <property type="entry name" value="ALPHA-1,2-MANNOSYLTRANSFERASE ALG9"/>
    <property type="match status" value="1"/>
</dbReference>
<feature type="transmembrane region" description="Helical" evidence="10">
    <location>
        <begin position="359"/>
        <end position="379"/>
    </location>
</feature>
<protein>
    <recommendedName>
        <fullName evidence="10">Mannosyltransferase</fullName>
        <ecNumber evidence="10">2.4.1.-</ecNumber>
    </recommendedName>
</protein>
<comment type="similarity">
    <text evidence="3 10">Belongs to the glycosyltransferase 22 family.</text>
</comment>
<evidence type="ECO:0000256" key="9">
    <source>
        <dbReference type="ARBA" id="ARBA00023136"/>
    </source>
</evidence>
<evidence type="ECO:0000256" key="4">
    <source>
        <dbReference type="ARBA" id="ARBA00022676"/>
    </source>
</evidence>
<dbReference type="EC" id="2.4.1.-" evidence="10"/>
<evidence type="ECO:0000256" key="6">
    <source>
        <dbReference type="ARBA" id="ARBA00022692"/>
    </source>
</evidence>
<keyword evidence="6 10" id="KW-0812">Transmembrane</keyword>
<keyword evidence="5" id="KW-0808">Transferase</keyword>
<gene>
    <name evidence="11" type="primary">Alg9</name>
    <name evidence="11" type="ORF">Bhyg_15457</name>
</gene>
<keyword evidence="7 10" id="KW-0256">Endoplasmic reticulum</keyword>
<dbReference type="GO" id="GO:0006487">
    <property type="term" value="P:protein N-linked glycosylation"/>
    <property type="evidence" value="ECO:0007669"/>
    <property type="project" value="TreeGrafter"/>
</dbReference>
<feature type="transmembrane region" description="Helical" evidence="10">
    <location>
        <begin position="399"/>
        <end position="422"/>
    </location>
</feature>
<name>A0A9Q0MUT0_9DIPT</name>
<feature type="transmembrane region" description="Helical" evidence="10">
    <location>
        <begin position="198"/>
        <end position="223"/>
    </location>
</feature>
<dbReference type="PANTHER" id="PTHR22760">
    <property type="entry name" value="GLYCOSYLTRANSFERASE"/>
    <property type="match status" value="1"/>
</dbReference>
<feature type="transmembrane region" description="Helical" evidence="10">
    <location>
        <begin position="121"/>
        <end position="141"/>
    </location>
</feature>
<sequence length="621" mass="72185">MPADSLHLRLLRKGSKKDRASKTIQNKDPVSSSKANAVVPGVDTAFKAFLSARFCAAIWAHVSDCDETFNYWDPLHYLIYGRGLQTWEYSPAFALRSYTYLLVHGVPAWLYNSLFNPNPMLVFYMIRCILGLSCALVEVYFYKAVCREFGIQIGRLWLIFQLFSPGMFIASTSFLPSSFAMYFCSAALAAWWHQRYNLAVYFVAIAALLGWPFAVLVGLPLCYDMVVRQKKMRKFIVWTGISATMILVPMTIIDSSYFGRVVVAPLNLILYNVFTSHGPNLYGTEPFSYYFLNGFLNFNVIWLLSLITPIMLVLGYYFVPAKSKSTFYLPPWLSLAPFYLWLVVFLLQPHKEERFLYPIYLMVGLCGSISLDVAQKLFFRIKTWHSTLPSGTHYLDQTMWISAIIMIISTTLGLSRIVSLYYSYHAPLDLMMELNTFYRSDNTFKASATYNVCVGKDWYRFPNSFFLPSEQFRIRFLKSEFKGILPAYYTESDNGTAVVHPYFNDMNSEEEAMYFNYENCNFLFDLDVGRYSELEPNFVERRKEWIIMKSLQFVNSAESHPLLRSFYVPYFSNLYVRYGNFYLLKKKGDNKSNKVKSVNEFIVNKNCENLMKNHFEFHFET</sequence>
<evidence type="ECO:0000313" key="12">
    <source>
        <dbReference type="Proteomes" id="UP001151699"/>
    </source>
</evidence>
<feature type="transmembrane region" description="Helical" evidence="10">
    <location>
        <begin position="295"/>
        <end position="317"/>
    </location>
</feature>
<keyword evidence="9 10" id="KW-0472">Membrane</keyword>